<evidence type="ECO:0000313" key="1">
    <source>
        <dbReference type="EMBL" id="KAH3699682.1"/>
    </source>
</evidence>
<dbReference type="EMBL" id="JAIWYP010000015">
    <property type="protein sequence ID" value="KAH3699682.1"/>
    <property type="molecule type" value="Genomic_DNA"/>
</dbReference>
<protein>
    <submittedName>
        <fullName evidence="1">Uncharacterized protein</fullName>
    </submittedName>
</protein>
<sequence length="58" mass="6432">MQAQVSMAVNTVNTNKEIAVIDTPRETEDALNSLRNEMALETSAALKEIEMKKMHALT</sequence>
<reference evidence="1" key="1">
    <citation type="journal article" date="2019" name="bioRxiv">
        <title>The Genome of the Zebra Mussel, Dreissena polymorpha: A Resource for Invasive Species Research.</title>
        <authorList>
            <person name="McCartney M.A."/>
            <person name="Auch B."/>
            <person name="Kono T."/>
            <person name="Mallez S."/>
            <person name="Zhang Y."/>
            <person name="Obille A."/>
            <person name="Becker A."/>
            <person name="Abrahante J.E."/>
            <person name="Garbe J."/>
            <person name="Badalamenti J.P."/>
            <person name="Herman A."/>
            <person name="Mangelson H."/>
            <person name="Liachko I."/>
            <person name="Sullivan S."/>
            <person name="Sone E.D."/>
            <person name="Koren S."/>
            <person name="Silverstein K.A.T."/>
            <person name="Beckman K.B."/>
            <person name="Gohl D.M."/>
        </authorList>
    </citation>
    <scope>NUCLEOTIDE SEQUENCE</scope>
    <source>
        <strain evidence="1">Duluth1</strain>
        <tissue evidence="1">Whole animal</tissue>
    </source>
</reference>
<accession>A0A9D3YFE1</accession>
<comment type="caution">
    <text evidence="1">The sequence shown here is derived from an EMBL/GenBank/DDBJ whole genome shotgun (WGS) entry which is preliminary data.</text>
</comment>
<dbReference type="AlphaFoldDB" id="A0A9D3YFE1"/>
<name>A0A9D3YFE1_DREPO</name>
<organism evidence="1 2">
    <name type="scientific">Dreissena polymorpha</name>
    <name type="common">Zebra mussel</name>
    <name type="synonym">Mytilus polymorpha</name>
    <dbReference type="NCBI Taxonomy" id="45954"/>
    <lineage>
        <taxon>Eukaryota</taxon>
        <taxon>Metazoa</taxon>
        <taxon>Spiralia</taxon>
        <taxon>Lophotrochozoa</taxon>
        <taxon>Mollusca</taxon>
        <taxon>Bivalvia</taxon>
        <taxon>Autobranchia</taxon>
        <taxon>Heteroconchia</taxon>
        <taxon>Euheterodonta</taxon>
        <taxon>Imparidentia</taxon>
        <taxon>Neoheterodontei</taxon>
        <taxon>Myida</taxon>
        <taxon>Dreissenoidea</taxon>
        <taxon>Dreissenidae</taxon>
        <taxon>Dreissena</taxon>
    </lineage>
</organism>
<gene>
    <name evidence="1" type="ORF">DPMN_074642</name>
</gene>
<evidence type="ECO:0000313" key="2">
    <source>
        <dbReference type="Proteomes" id="UP000828390"/>
    </source>
</evidence>
<reference evidence="1" key="2">
    <citation type="submission" date="2020-11" db="EMBL/GenBank/DDBJ databases">
        <authorList>
            <person name="McCartney M.A."/>
            <person name="Auch B."/>
            <person name="Kono T."/>
            <person name="Mallez S."/>
            <person name="Becker A."/>
            <person name="Gohl D.M."/>
            <person name="Silverstein K.A.T."/>
            <person name="Koren S."/>
            <person name="Bechman K.B."/>
            <person name="Herman A."/>
            <person name="Abrahante J.E."/>
            <person name="Garbe J."/>
        </authorList>
    </citation>
    <scope>NUCLEOTIDE SEQUENCE</scope>
    <source>
        <strain evidence="1">Duluth1</strain>
        <tissue evidence="1">Whole animal</tissue>
    </source>
</reference>
<keyword evidence="2" id="KW-1185">Reference proteome</keyword>
<dbReference type="Proteomes" id="UP000828390">
    <property type="component" value="Unassembled WGS sequence"/>
</dbReference>
<proteinExistence type="predicted"/>